<evidence type="ECO:0000313" key="26">
    <source>
        <dbReference type="Proteomes" id="UP000192656"/>
    </source>
</evidence>
<dbReference type="InterPro" id="IPR000829">
    <property type="entry name" value="DAGK"/>
</dbReference>
<dbReference type="GO" id="GO:0046872">
    <property type="term" value="F:metal ion binding"/>
    <property type="evidence" value="ECO:0007669"/>
    <property type="project" value="UniProtKB-KW"/>
</dbReference>
<evidence type="ECO:0000256" key="11">
    <source>
        <dbReference type="ARBA" id="ARBA00022741"/>
    </source>
</evidence>
<dbReference type="Pfam" id="PF01219">
    <property type="entry name" value="DAGK_prokar"/>
    <property type="match status" value="1"/>
</dbReference>
<evidence type="ECO:0000256" key="9">
    <source>
        <dbReference type="ARBA" id="ARBA00022692"/>
    </source>
</evidence>
<comment type="similarity">
    <text evidence="2 24">Belongs to the bacterial diacylglycerol kinase family.</text>
</comment>
<keyword evidence="14 23" id="KW-0460">Magnesium</keyword>
<feature type="active site" description="Proton acceptor" evidence="20">
    <location>
        <position position="76"/>
    </location>
</feature>
<dbReference type="GO" id="GO:0006654">
    <property type="term" value="P:phosphatidic acid biosynthetic process"/>
    <property type="evidence" value="ECO:0007669"/>
    <property type="project" value="InterPro"/>
</dbReference>
<accession>A0A1W2C3D4</accession>
<feature type="binding site" evidence="23">
    <location>
        <position position="83"/>
    </location>
    <ligand>
        <name>a divalent metal cation</name>
        <dbReference type="ChEBI" id="CHEBI:60240"/>
    </ligand>
</feature>
<feature type="binding site" evidence="21">
    <location>
        <position position="76"/>
    </location>
    <ligand>
        <name>substrate</name>
    </ligand>
</feature>
<evidence type="ECO:0000256" key="2">
    <source>
        <dbReference type="ARBA" id="ARBA00005967"/>
    </source>
</evidence>
<keyword evidence="19 24" id="KW-1208">Phospholipid metabolism</keyword>
<evidence type="ECO:0000256" key="6">
    <source>
        <dbReference type="ARBA" id="ARBA00022516"/>
    </source>
</evidence>
<feature type="binding site" evidence="21">
    <location>
        <begin position="30"/>
        <end position="33"/>
    </location>
    <ligand>
        <name>substrate</name>
    </ligand>
</feature>
<organism evidence="25 26">
    <name type="scientific">Fulvimarina manganoxydans</name>
    <dbReference type="NCBI Taxonomy" id="937218"/>
    <lineage>
        <taxon>Bacteria</taxon>
        <taxon>Pseudomonadati</taxon>
        <taxon>Pseudomonadota</taxon>
        <taxon>Alphaproteobacteria</taxon>
        <taxon>Hyphomicrobiales</taxon>
        <taxon>Aurantimonadaceae</taxon>
        <taxon>Fulvimarina</taxon>
    </lineage>
</organism>
<evidence type="ECO:0000313" key="25">
    <source>
        <dbReference type="EMBL" id="SMC79412.1"/>
    </source>
</evidence>
<dbReference type="InterPro" id="IPR036945">
    <property type="entry name" value="DAGK_sf"/>
</dbReference>
<comment type="cofactor">
    <cofactor evidence="23">
        <name>Mg(2+)</name>
        <dbReference type="ChEBI" id="CHEBI:18420"/>
    </cofactor>
    <text evidence="23">Mn(2+), Zn(2+), Cd(2+) and Co(2+) support activity to lesser extents.</text>
</comment>
<evidence type="ECO:0000256" key="1">
    <source>
        <dbReference type="ARBA" id="ARBA00004429"/>
    </source>
</evidence>
<feature type="binding site" evidence="23">
    <location>
        <position position="35"/>
    </location>
    <ligand>
        <name>a divalent metal cation</name>
        <dbReference type="ChEBI" id="CHEBI:60240"/>
    </ligand>
</feature>
<keyword evidence="26" id="KW-1185">Reference proteome</keyword>
<feature type="binding site" evidence="22">
    <location>
        <position position="35"/>
    </location>
    <ligand>
        <name>ATP</name>
        <dbReference type="ChEBI" id="CHEBI:30616"/>
    </ligand>
</feature>
<evidence type="ECO:0000256" key="15">
    <source>
        <dbReference type="ARBA" id="ARBA00022989"/>
    </source>
</evidence>
<keyword evidence="5" id="KW-1003">Cell membrane</keyword>
<dbReference type="GO" id="GO:0004143">
    <property type="term" value="F:ATP-dependent diacylglycerol kinase activity"/>
    <property type="evidence" value="ECO:0007669"/>
    <property type="project" value="UniProtKB-EC"/>
</dbReference>
<evidence type="ECO:0000256" key="23">
    <source>
        <dbReference type="PIRSR" id="PIRSR600829-4"/>
    </source>
</evidence>
<feature type="binding site" evidence="21">
    <location>
        <begin position="37"/>
        <end position="41"/>
    </location>
    <ligand>
        <name>substrate</name>
    </ligand>
</feature>
<comment type="subcellular location">
    <subcellularLocation>
        <location evidence="1 24">Cell inner membrane</location>
        <topology evidence="1 24">Multi-pass membrane protein</topology>
    </subcellularLocation>
</comment>
<keyword evidence="11 22" id="KW-0547">Nucleotide-binding</keyword>
<dbReference type="EMBL" id="FWXR01000008">
    <property type="protein sequence ID" value="SMC79412.1"/>
    <property type="molecule type" value="Genomic_DNA"/>
</dbReference>
<evidence type="ECO:0000256" key="8">
    <source>
        <dbReference type="ARBA" id="ARBA00022679"/>
    </source>
</evidence>
<keyword evidence="18" id="KW-0594">Phospholipid biosynthesis</keyword>
<dbReference type="AlphaFoldDB" id="A0A1W2C3D4"/>
<evidence type="ECO:0000256" key="12">
    <source>
        <dbReference type="ARBA" id="ARBA00022777"/>
    </source>
</evidence>
<keyword evidence="15 24" id="KW-1133">Transmembrane helix</keyword>
<evidence type="ECO:0000256" key="7">
    <source>
        <dbReference type="ARBA" id="ARBA00022519"/>
    </source>
</evidence>
<dbReference type="STRING" id="937218.SAMN06297251_108118"/>
<evidence type="ECO:0000256" key="16">
    <source>
        <dbReference type="ARBA" id="ARBA00023098"/>
    </source>
</evidence>
<keyword evidence="17 24" id="KW-0472">Membrane</keyword>
<feature type="binding site" evidence="21">
    <location>
        <position position="105"/>
    </location>
    <ligand>
        <name>substrate</name>
    </ligand>
</feature>
<dbReference type="PROSITE" id="PS01069">
    <property type="entry name" value="DAGK_PROKAR"/>
    <property type="match status" value="1"/>
</dbReference>
<keyword evidence="9 24" id="KW-0812">Transmembrane</keyword>
<evidence type="ECO:0000256" key="10">
    <source>
        <dbReference type="ARBA" id="ARBA00022723"/>
    </source>
</evidence>
<dbReference type="OrthoDB" id="9796011at2"/>
<keyword evidence="10 23" id="KW-0479">Metal-binding</keyword>
<comment type="function">
    <text evidence="24">Catalyzes the ATP-dependent phosphorylation of sn-l,2-diacylglycerol (DAG) to phosphatidic acid. Involved in the recycling of diacylglycerol produced as a by-product during membrane-derived oligosaccharide (MDO) biosynthesis.</text>
</comment>
<feature type="binding site" evidence="22">
    <location>
        <position position="83"/>
    </location>
    <ligand>
        <name>ATP</name>
        <dbReference type="ChEBI" id="CHEBI:30616"/>
    </ligand>
</feature>
<comment type="catalytic activity">
    <reaction evidence="24">
        <text>a 1,2-diacyl-sn-glycerol + ATP = a 1,2-diacyl-sn-glycero-3-phosphate + ADP + H(+)</text>
        <dbReference type="Rhea" id="RHEA:10272"/>
        <dbReference type="ChEBI" id="CHEBI:15378"/>
        <dbReference type="ChEBI" id="CHEBI:17815"/>
        <dbReference type="ChEBI" id="CHEBI:30616"/>
        <dbReference type="ChEBI" id="CHEBI:58608"/>
        <dbReference type="ChEBI" id="CHEBI:456216"/>
        <dbReference type="EC" id="2.7.1.107"/>
    </reaction>
</comment>
<reference evidence="25 26" key="1">
    <citation type="submission" date="2017-04" db="EMBL/GenBank/DDBJ databases">
        <authorList>
            <person name="Afonso C.L."/>
            <person name="Miller P.J."/>
            <person name="Scott M.A."/>
            <person name="Spackman E."/>
            <person name="Goraichik I."/>
            <person name="Dimitrov K.M."/>
            <person name="Suarez D.L."/>
            <person name="Swayne D.E."/>
        </authorList>
    </citation>
    <scope>NUCLEOTIDE SEQUENCE [LARGE SCALE GENOMIC DNA]</scope>
    <source>
        <strain evidence="25 26">CGMCC 1.10972</strain>
    </source>
</reference>
<proteinExistence type="inferred from homology"/>
<dbReference type="EC" id="2.7.1.107" evidence="3 24"/>
<dbReference type="GO" id="GO:0005886">
    <property type="term" value="C:plasma membrane"/>
    <property type="evidence" value="ECO:0007669"/>
    <property type="project" value="UniProtKB-SubCell"/>
</dbReference>
<keyword evidence="7 24" id="KW-0997">Cell inner membrane</keyword>
<keyword evidence="13 22" id="KW-0067">ATP-binding</keyword>
<dbReference type="InterPro" id="IPR033718">
    <property type="entry name" value="DAGK_prok"/>
</dbReference>
<dbReference type="CDD" id="cd14264">
    <property type="entry name" value="DAGK_IM"/>
    <property type="match status" value="1"/>
</dbReference>
<evidence type="ECO:0000256" key="4">
    <source>
        <dbReference type="ARBA" id="ARBA00017575"/>
    </source>
</evidence>
<name>A0A1W2C3D4_9HYPH</name>
<gene>
    <name evidence="25" type="ORF">SAMN06297251_108118</name>
</gene>
<keyword evidence="8 24" id="KW-0808">Transferase</keyword>
<evidence type="ECO:0000256" key="24">
    <source>
        <dbReference type="RuleBase" id="RU363065"/>
    </source>
</evidence>
<evidence type="ECO:0000256" key="22">
    <source>
        <dbReference type="PIRSR" id="PIRSR600829-3"/>
    </source>
</evidence>
<feature type="transmembrane region" description="Helical" evidence="24">
    <location>
        <begin position="45"/>
        <end position="73"/>
    </location>
</feature>
<evidence type="ECO:0000256" key="14">
    <source>
        <dbReference type="ARBA" id="ARBA00022842"/>
    </source>
</evidence>
<keyword evidence="16 24" id="KW-0443">Lipid metabolism</keyword>
<dbReference type="GO" id="GO:0005524">
    <property type="term" value="F:ATP binding"/>
    <property type="evidence" value="ECO:0007669"/>
    <property type="project" value="UniProtKB-KW"/>
</dbReference>
<evidence type="ECO:0000256" key="13">
    <source>
        <dbReference type="ARBA" id="ARBA00022840"/>
    </source>
</evidence>
<dbReference type="RefSeq" id="WP_084410087.1">
    <property type="nucleotide sequence ID" value="NZ_FWXR01000008.1"/>
</dbReference>
<feature type="binding site" evidence="22">
    <location>
        <begin position="101"/>
        <end position="102"/>
    </location>
    <ligand>
        <name>ATP</name>
        <dbReference type="ChEBI" id="CHEBI:30616"/>
    </ligand>
</feature>
<evidence type="ECO:0000256" key="5">
    <source>
        <dbReference type="ARBA" id="ARBA00022475"/>
    </source>
</evidence>
<evidence type="ECO:0000256" key="18">
    <source>
        <dbReference type="ARBA" id="ARBA00023209"/>
    </source>
</evidence>
<evidence type="ECO:0000256" key="17">
    <source>
        <dbReference type="ARBA" id="ARBA00023136"/>
    </source>
</evidence>
<feature type="transmembrane region" description="Helical" evidence="24">
    <location>
        <begin position="12"/>
        <end position="33"/>
    </location>
</feature>
<evidence type="ECO:0000256" key="3">
    <source>
        <dbReference type="ARBA" id="ARBA00012133"/>
    </source>
</evidence>
<feature type="transmembrane region" description="Helical" evidence="24">
    <location>
        <begin position="103"/>
        <end position="123"/>
    </location>
</feature>
<evidence type="ECO:0000256" key="21">
    <source>
        <dbReference type="PIRSR" id="PIRSR600829-2"/>
    </source>
</evidence>
<dbReference type="Proteomes" id="UP000192656">
    <property type="component" value="Unassembled WGS sequence"/>
</dbReference>
<feature type="binding site" evidence="22">
    <location>
        <position position="24"/>
    </location>
    <ligand>
        <name>ATP</name>
        <dbReference type="ChEBI" id="CHEBI:30616"/>
    </ligand>
</feature>
<dbReference type="PANTHER" id="PTHR34299">
    <property type="entry name" value="DIACYLGLYCEROL KINASE"/>
    <property type="match status" value="1"/>
</dbReference>
<keyword evidence="12 24" id="KW-0418">Kinase</keyword>
<keyword evidence="6" id="KW-0444">Lipid biosynthesis</keyword>
<evidence type="ECO:0000256" key="20">
    <source>
        <dbReference type="PIRSR" id="PIRSR600829-1"/>
    </source>
</evidence>
<sequence length="130" mass="14270">MNENEPDIPPKLTGPAHVLAAASYSLGGIRVLWREQAFRHEILGAAIIFALHISLGVRMWWIVLQIVLVAMLFTAEALNTAIEKVVDHLSQDWSLFAKEAKDLGSASVFFLLIANGAVVLMSWSKAFGLI</sequence>
<protein>
    <recommendedName>
        <fullName evidence="4 24">Diacylglycerol kinase</fullName>
        <ecNumber evidence="3 24">2.7.1.107</ecNumber>
    </recommendedName>
</protein>
<dbReference type="Gene3D" id="1.10.287.3610">
    <property type="match status" value="1"/>
</dbReference>
<dbReference type="PANTHER" id="PTHR34299:SF1">
    <property type="entry name" value="DIACYLGLYCEROL KINASE"/>
    <property type="match status" value="1"/>
</dbReference>
<evidence type="ECO:0000256" key="19">
    <source>
        <dbReference type="ARBA" id="ARBA00023264"/>
    </source>
</evidence>